<evidence type="ECO:0000256" key="1">
    <source>
        <dbReference type="ARBA" id="ARBA00005511"/>
    </source>
</evidence>
<evidence type="ECO:0000259" key="3">
    <source>
        <dbReference type="Pfam" id="PF14904"/>
    </source>
</evidence>
<evidence type="ECO:0000313" key="4">
    <source>
        <dbReference type="EMBL" id="GFY49220.1"/>
    </source>
</evidence>
<dbReference type="Pfam" id="PF14904">
    <property type="entry name" value="FAM86"/>
    <property type="match status" value="1"/>
</dbReference>
<dbReference type="Proteomes" id="UP000886998">
    <property type="component" value="Unassembled WGS sequence"/>
</dbReference>
<gene>
    <name evidence="4" type="primary">NCL1_18400</name>
    <name evidence="4" type="ORF">TNIN_477581</name>
</gene>
<organism evidence="4 5">
    <name type="scientific">Trichonephila inaurata madagascariensis</name>
    <dbReference type="NCBI Taxonomy" id="2747483"/>
    <lineage>
        <taxon>Eukaryota</taxon>
        <taxon>Metazoa</taxon>
        <taxon>Ecdysozoa</taxon>
        <taxon>Arthropoda</taxon>
        <taxon>Chelicerata</taxon>
        <taxon>Arachnida</taxon>
        <taxon>Araneae</taxon>
        <taxon>Araneomorphae</taxon>
        <taxon>Entelegynae</taxon>
        <taxon>Araneoidea</taxon>
        <taxon>Nephilidae</taxon>
        <taxon>Trichonephila</taxon>
        <taxon>Trichonephila inaurata</taxon>
    </lineage>
</organism>
<evidence type="ECO:0000313" key="5">
    <source>
        <dbReference type="Proteomes" id="UP000886998"/>
    </source>
</evidence>
<sequence length="192" mass="22510">METNLSWLGKLRNQNSRIQQRNTQSFSFFKIAGNIWKMGTIFNQIEKIFLSVTKDKNQIVSCFESPALQKLSIEVQERILKFTIKNPLCNLYAPPLSYQKFFLRCLHESVEKFGSEYSDDLMKTYTDILATTDDGRISYHSYKIGWVSWYPKTLQKKGSCIVVKNTTGLQTWEAAKYMSEWCIRNPLNFDRQ</sequence>
<comment type="similarity">
    <text evidence="1">Belongs to the class I-like SAM-binding methyltransferase superfamily. EEF2KMT family.</text>
</comment>
<dbReference type="InterPro" id="IPR029426">
    <property type="entry name" value="FAM86_N"/>
</dbReference>
<evidence type="ECO:0000256" key="2">
    <source>
        <dbReference type="ARBA" id="ARBA00022679"/>
    </source>
</evidence>
<dbReference type="OrthoDB" id="194386at2759"/>
<keyword evidence="5" id="KW-1185">Reference proteome</keyword>
<accession>A0A8X6X936</accession>
<proteinExistence type="inferred from homology"/>
<keyword evidence="2" id="KW-0808">Transferase</keyword>
<dbReference type="EMBL" id="BMAV01006883">
    <property type="protein sequence ID" value="GFY49220.1"/>
    <property type="molecule type" value="Genomic_DNA"/>
</dbReference>
<dbReference type="AlphaFoldDB" id="A0A8X6X936"/>
<comment type="caution">
    <text evidence="4">The sequence shown here is derived from an EMBL/GenBank/DDBJ whole genome shotgun (WGS) entry which is preliminary data.</text>
</comment>
<protein>
    <submittedName>
        <fullName evidence="4">Protein-lysine N-methyltransferase EEF2KMT</fullName>
    </submittedName>
</protein>
<dbReference type="GO" id="GO:0016740">
    <property type="term" value="F:transferase activity"/>
    <property type="evidence" value="ECO:0007669"/>
    <property type="project" value="UniProtKB-KW"/>
</dbReference>
<name>A0A8X6X936_9ARAC</name>
<feature type="domain" description="FAM86 N-terminal" evidence="3">
    <location>
        <begin position="44"/>
        <end position="128"/>
    </location>
</feature>
<reference evidence="4" key="1">
    <citation type="submission" date="2020-08" db="EMBL/GenBank/DDBJ databases">
        <title>Multicomponent nature underlies the extraordinary mechanical properties of spider dragline silk.</title>
        <authorList>
            <person name="Kono N."/>
            <person name="Nakamura H."/>
            <person name="Mori M."/>
            <person name="Yoshida Y."/>
            <person name="Ohtoshi R."/>
            <person name="Malay A.D."/>
            <person name="Moran D.A.P."/>
            <person name="Tomita M."/>
            <person name="Numata K."/>
            <person name="Arakawa K."/>
        </authorList>
    </citation>
    <scope>NUCLEOTIDE SEQUENCE</scope>
</reference>